<dbReference type="Pfam" id="PF01311">
    <property type="entry name" value="Bac_export_1"/>
    <property type="match status" value="1"/>
</dbReference>
<dbReference type="RefSeq" id="WP_006974390.1">
    <property type="nucleotide sequence ID" value="NZ_ABCS01000065.1"/>
</dbReference>
<evidence type="ECO:0000256" key="2">
    <source>
        <dbReference type="ARBA" id="ARBA00009772"/>
    </source>
</evidence>
<dbReference type="Proteomes" id="UP000005801">
    <property type="component" value="Unassembled WGS sequence"/>
</dbReference>
<evidence type="ECO:0008006" key="10">
    <source>
        <dbReference type="Google" id="ProtNLM"/>
    </source>
</evidence>
<name>A6GCE9_9BACT</name>
<reference evidence="8 9" key="1">
    <citation type="submission" date="2007-06" db="EMBL/GenBank/DDBJ databases">
        <authorList>
            <person name="Shimkets L."/>
            <person name="Ferriera S."/>
            <person name="Johnson J."/>
            <person name="Kravitz S."/>
            <person name="Beeson K."/>
            <person name="Sutton G."/>
            <person name="Rogers Y.-H."/>
            <person name="Friedman R."/>
            <person name="Frazier M."/>
            <person name="Venter J.C."/>
        </authorList>
    </citation>
    <scope>NUCLEOTIDE SEQUENCE [LARGE SCALE GENOMIC DNA]</scope>
    <source>
        <strain evidence="8 9">SIR-1</strain>
    </source>
</reference>
<proteinExistence type="inferred from homology"/>
<dbReference type="InterPro" id="IPR002010">
    <property type="entry name" value="T3SS_IM_R"/>
</dbReference>
<feature type="transmembrane region" description="Helical" evidence="7">
    <location>
        <begin position="117"/>
        <end position="140"/>
    </location>
</feature>
<keyword evidence="6 7" id="KW-0472">Membrane</keyword>
<evidence type="ECO:0000256" key="1">
    <source>
        <dbReference type="ARBA" id="ARBA00004651"/>
    </source>
</evidence>
<keyword evidence="3" id="KW-1003">Cell membrane</keyword>
<comment type="similarity">
    <text evidence="2">Belongs to the FliR/MopE/SpaR family.</text>
</comment>
<evidence type="ECO:0000256" key="3">
    <source>
        <dbReference type="ARBA" id="ARBA00022475"/>
    </source>
</evidence>
<sequence>MSAWLLALASARVFAIVRAQISWRAAVGQPRWELCSAILAVGLSLAWLPALGLGIALERPPDAASMAVAIGVELLIGAVMGAGASVLSGALVGASQSCEARLGAGPVGLEPGTGGSLSALLIAASLAASLSLGLHLPALVAMRGLLTRVPLGAGARLLDGAGASLDALAIATELGGVAFEACVLGLALATPVLLTRAVVDLGVGVLGRGPDPAPAVVEALSPGLRLLAALVALGAAWSIHPEAYVRYAVL</sequence>
<evidence type="ECO:0000313" key="8">
    <source>
        <dbReference type="EMBL" id="EDM76406.1"/>
    </source>
</evidence>
<evidence type="ECO:0000313" key="9">
    <source>
        <dbReference type="Proteomes" id="UP000005801"/>
    </source>
</evidence>
<comment type="subcellular location">
    <subcellularLocation>
        <location evidence="1">Cell membrane</location>
        <topology evidence="1">Multi-pass membrane protein</topology>
    </subcellularLocation>
</comment>
<feature type="transmembrane region" description="Helical" evidence="7">
    <location>
        <begin position="35"/>
        <end position="57"/>
    </location>
</feature>
<evidence type="ECO:0000256" key="7">
    <source>
        <dbReference type="SAM" id="Phobius"/>
    </source>
</evidence>
<keyword evidence="5 7" id="KW-1133">Transmembrane helix</keyword>
<dbReference type="STRING" id="391625.PPSIR1_23774"/>
<evidence type="ECO:0000256" key="6">
    <source>
        <dbReference type="ARBA" id="ARBA00023136"/>
    </source>
</evidence>
<dbReference type="AlphaFoldDB" id="A6GCE9"/>
<dbReference type="GO" id="GO:0006605">
    <property type="term" value="P:protein targeting"/>
    <property type="evidence" value="ECO:0007669"/>
    <property type="project" value="InterPro"/>
</dbReference>
<organism evidence="8 9">
    <name type="scientific">Plesiocystis pacifica SIR-1</name>
    <dbReference type="NCBI Taxonomy" id="391625"/>
    <lineage>
        <taxon>Bacteria</taxon>
        <taxon>Pseudomonadati</taxon>
        <taxon>Myxococcota</taxon>
        <taxon>Polyangia</taxon>
        <taxon>Nannocystales</taxon>
        <taxon>Nannocystaceae</taxon>
        <taxon>Plesiocystis</taxon>
    </lineage>
</organism>
<evidence type="ECO:0000256" key="4">
    <source>
        <dbReference type="ARBA" id="ARBA00022692"/>
    </source>
</evidence>
<protein>
    <recommendedName>
        <fullName evidence="10">Type III secretion protein</fullName>
    </recommendedName>
</protein>
<evidence type="ECO:0000256" key="5">
    <source>
        <dbReference type="ARBA" id="ARBA00022989"/>
    </source>
</evidence>
<dbReference type="EMBL" id="ABCS01000065">
    <property type="protein sequence ID" value="EDM76406.1"/>
    <property type="molecule type" value="Genomic_DNA"/>
</dbReference>
<comment type="caution">
    <text evidence="8">The sequence shown here is derived from an EMBL/GenBank/DDBJ whole genome shotgun (WGS) entry which is preliminary data.</text>
</comment>
<gene>
    <name evidence="8" type="ORF">PPSIR1_23774</name>
</gene>
<keyword evidence="9" id="KW-1185">Reference proteome</keyword>
<accession>A6GCE9</accession>
<feature type="transmembrane region" description="Helical" evidence="7">
    <location>
        <begin position="64"/>
        <end position="87"/>
    </location>
</feature>
<keyword evidence="4 7" id="KW-0812">Transmembrane</keyword>
<dbReference type="GO" id="GO:0005886">
    <property type="term" value="C:plasma membrane"/>
    <property type="evidence" value="ECO:0007669"/>
    <property type="project" value="UniProtKB-SubCell"/>
</dbReference>